<keyword evidence="2" id="KW-1185">Reference proteome</keyword>
<comment type="caution">
    <text evidence="1">The sequence shown here is derived from an EMBL/GenBank/DDBJ whole genome shotgun (WGS) entry which is preliminary data.</text>
</comment>
<dbReference type="Proteomes" id="UP001054252">
    <property type="component" value="Unassembled WGS sequence"/>
</dbReference>
<accession>A0AAV5JQN8</accession>
<dbReference type="EMBL" id="BPVZ01000039">
    <property type="protein sequence ID" value="GKV13597.1"/>
    <property type="molecule type" value="Genomic_DNA"/>
</dbReference>
<organism evidence="1 2">
    <name type="scientific">Rubroshorea leprosula</name>
    <dbReference type="NCBI Taxonomy" id="152421"/>
    <lineage>
        <taxon>Eukaryota</taxon>
        <taxon>Viridiplantae</taxon>
        <taxon>Streptophyta</taxon>
        <taxon>Embryophyta</taxon>
        <taxon>Tracheophyta</taxon>
        <taxon>Spermatophyta</taxon>
        <taxon>Magnoliopsida</taxon>
        <taxon>eudicotyledons</taxon>
        <taxon>Gunneridae</taxon>
        <taxon>Pentapetalae</taxon>
        <taxon>rosids</taxon>
        <taxon>malvids</taxon>
        <taxon>Malvales</taxon>
        <taxon>Dipterocarpaceae</taxon>
        <taxon>Rubroshorea</taxon>
    </lineage>
</organism>
<evidence type="ECO:0000313" key="1">
    <source>
        <dbReference type="EMBL" id="GKV13597.1"/>
    </source>
</evidence>
<sequence>MVLDPRGTLVRELSARFYASEVSKFMVMPLLFLKACFDLFLKWWRD</sequence>
<evidence type="ECO:0000313" key="2">
    <source>
        <dbReference type="Proteomes" id="UP001054252"/>
    </source>
</evidence>
<proteinExistence type="predicted"/>
<gene>
    <name evidence="1" type="ORF">SLEP1_g24590</name>
</gene>
<protein>
    <submittedName>
        <fullName evidence="1">Uncharacterized protein</fullName>
    </submittedName>
</protein>
<dbReference type="AlphaFoldDB" id="A0AAV5JQN8"/>
<name>A0AAV5JQN8_9ROSI</name>
<reference evidence="1 2" key="1">
    <citation type="journal article" date="2021" name="Commun. Biol.">
        <title>The genome of Shorea leprosula (Dipterocarpaceae) highlights the ecological relevance of drought in aseasonal tropical rainforests.</title>
        <authorList>
            <person name="Ng K.K.S."/>
            <person name="Kobayashi M.J."/>
            <person name="Fawcett J.A."/>
            <person name="Hatakeyama M."/>
            <person name="Paape T."/>
            <person name="Ng C.H."/>
            <person name="Ang C.C."/>
            <person name="Tnah L.H."/>
            <person name="Lee C.T."/>
            <person name="Nishiyama T."/>
            <person name="Sese J."/>
            <person name="O'Brien M.J."/>
            <person name="Copetti D."/>
            <person name="Mohd Noor M.I."/>
            <person name="Ong R.C."/>
            <person name="Putra M."/>
            <person name="Sireger I.Z."/>
            <person name="Indrioko S."/>
            <person name="Kosugi Y."/>
            <person name="Izuno A."/>
            <person name="Isagi Y."/>
            <person name="Lee S.L."/>
            <person name="Shimizu K.K."/>
        </authorList>
    </citation>
    <scope>NUCLEOTIDE SEQUENCE [LARGE SCALE GENOMIC DNA]</scope>
    <source>
        <strain evidence="1">214</strain>
    </source>
</reference>